<protein>
    <submittedName>
        <fullName evidence="6">TetR/AcrR family transcriptional regulator</fullName>
    </submittedName>
</protein>
<evidence type="ECO:0000256" key="1">
    <source>
        <dbReference type="ARBA" id="ARBA00023015"/>
    </source>
</evidence>
<keyword evidence="2 4" id="KW-0238">DNA-binding</keyword>
<dbReference type="GO" id="GO:0003700">
    <property type="term" value="F:DNA-binding transcription factor activity"/>
    <property type="evidence" value="ECO:0007669"/>
    <property type="project" value="TreeGrafter"/>
</dbReference>
<dbReference type="PANTHER" id="PTHR30055">
    <property type="entry name" value="HTH-TYPE TRANSCRIPTIONAL REGULATOR RUTR"/>
    <property type="match status" value="1"/>
</dbReference>
<dbReference type="PANTHER" id="PTHR30055:SF234">
    <property type="entry name" value="HTH-TYPE TRANSCRIPTIONAL REGULATOR BETI"/>
    <property type="match status" value="1"/>
</dbReference>
<evidence type="ECO:0000313" key="6">
    <source>
        <dbReference type="EMBL" id="RVT90270.1"/>
    </source>
</evidence>
<dbReference type="InterPro" id="IPR009057">
    <property type="entry name" value="Homeodomain-like_sf"/>
</dbReference>
<dbReference type="SUPFAM" id="SSF48498">
    <property type="entry name" value="Tetracyclin repressor-like, C-terminal domain"/>
    <property type="match status" value="1"/>
</dbReference>
<organism evidence="6 7">
    <name type="scientific">Sphingomonas crocodyli</name>
    <dbReference type="NCBI Taxonomy" id="1979270"/>
    <lineage>
        <taxon>Bacteria</taxon>
        <taxon>Pseudomonadati</taxon>
        <taxon>Pseudomonadota</taxon>
        <taxon>Alphaproteobacteria</taxon>
        <taxon>Sphingomonadales</taxon>
        <taxon>Sphingomonadaceae</taxon>
        <taxon>Sphingomonas</taxon>
    </lineage>
</organism>
<accession>A0A437LXZ7</accession>
<keyword evidence="3" id="KW-0804">Transcription</keyword>
<keyword evidence="1" id="KW-0805">Transcription regulation</keyword>
<dbReference type="EMBL" id="SACN01000003">
    <property type="protein sequence ID" value="RVT90270.1"/>
    <property type="molecule type" value="Genomic_DNA"/>
</dbReference>
<dbReference type="Proteomes" id="UP000282971">
    <property type="component" value="Unassembled WGS sequence"/>
</dbReference>
<dbReference type="InterPro" id="IPR036271">
    <property type="entry name" value="Tet_transcr_reg_TetR-rel_C_sf"/>
</dbReference>
<dbReference type="InterPro" id="IPR001647">
    <property type="entry name" value="HTH_TetR"/>
</dbReference>
<dbReference type="PROSITE" id="PS50977">
    <property type="entry name" value="HTH_TETR_2"/>
    <property type="match status" value="1"/>
</dbReference>
<dbReference type="AlphaFoldDB" id="A0A437LXZ7"/>
<proteinExistence type="predicted"/>
<keyword evidence="7" id="KW-1185">Reference proteome</keyword>
<name>A0A437LXZ7_9SPHN</name>
<evidence type="ECO:0000256" key="3">
    <source>
        <dbReference type="ARBA" id="ARBA00023163"/>
    </source>
</evidence>
<feature type="DNA-binding region" description="H-T-H motif" evidence="4">
    <location>
        <begin position="71"/>
        <end position="90"/>
    </location>
</feature>
<dbReference type="GO" id="GO:0000976">
    <property type="term" value="F:transcription cis-regulatory region binding"/>
    <property type="evidence" value="ECO:0007669"/>
    <property type="project" value="TreeGrafter"/>
</dbReference>
<evidence type="ECO:0000256" key="4">
    <source>
        <dbReference type="PROSITE-ProRule" id="PRU00335"/>
    </source>
</evidence>
<feature type="domain" description="HTH tetR-type" evidence="5">
    <location>
        <begin position="49"/>
        <end position="108"/>
    </location>
</feature>
<dbReference type="Pfam" id="PF00440">
    <property type="entry name" value="TetR_N"/>
    <property type="match status" value="1"/>
</dbReference>
<dbReference type="InterPro" id="IPR050109">
    <property type="entry name" value="HTH-type_TetR-like_transc_reg"/>
</dbReference>
<evidence type="ECO:0000313" key="7">
    <source>
        <dbReference type="Proteomes" id="UP000282971"/>
    </source>
</evidence>
<evidence type="ECO:0000259" key="5">
    <source>
        <dbReference type="PROSITE" id="PS50977"/>
    </source>
</evidence>
<dbReference type="Gene3D" id="1.10.357.10">
    <property type="entry name" value="Tetracycline Repressor, domain 2"/>
    <property type="match status" value="1"/>
</dbReference>
<dbReference type="SUPFAM" id="SSF46689">
    <property type="entry name" value="Homeodomain-like"/>
    <property type="match status" value="1"/>
</dbReference>
<gene>
    <name evidence="6" type="ORF">EOD43_18490</name>
</gene>
<comment type="caution">
    <text evidence="6">The sequence shown here is derived from an EMBL/GenBank/DDBJ whole genome shotgun (WGS) entry which is preliminary data.</text>
</comment>
<dbReference type="OrthoDB" id="9808189at2"/>
<sequence length="256" mass="28727">MFWIFVRRLDWTPICYDRAHGYSVPMPRTNKTSAASSRIGVAKPGPKPRLTKEEIVAEACRLLSGSSGELTMAKLAASLNVGVMSLYRYYPSRESLLDAVAEHFIGLWQAPAIEGRPWQDIVFDWLKETQRLWDEHPEALRVIFWNSPQSASWIRVWLVPLARMFKSRGVELDALAFALNWLGTSAVAVIVMEANHPAQAAVDANLAAGGLSSDDRKLSSDLTRRMAAIDRTSVRRFNYENIVAGLERLLEMPSQP</sequence>
<reference evidence="6 7" key="1">
    <citation type="submission" date="2019-01" db="EMBL/GenBank/DDBJ databases">
        <authorList>
            <person name="Chen W.-M."/>
        </authorList>
    </citation>
    <scope>NUCLEOTIDE SEQUENCE [LARGE SCALE GENOMIC DNA]</scope>
    <source>
        <strain evidence="6 7">CCP-7</strain>
    </source>
</reference>
<evidence type="ECO:0000256" key="2">
    <source>
        <dbReference type="ARBA" id="ARBA00023125"/>
    </source>
</evidence>